<dbReference type="OrthoDB" id="10393531at2759"/>
<organism evidence="1 2">
    <name type="scientific">Hymenoscyphus fraxineus</name>
    <dbReference type="NCBI Taxonomy" id="746836"/>
    <lineage>
        <taxon>Eukaryota</taxon>
        <taxon>Fungi</taxon>
        <taxon>Dikarya</taxon>
        <taxon>Ascomycota</taxon>
        <taxon>Pezizomycotina</taxon>
        <taxon>Leotiomycetes</taxon>
        <taxon>Helotiales</taxon>
        <taxon>Helotiaceae</taxon>
        <taxon>Hymenoscyphus</taxon>
    </lineage>
</organism>
<comment type="caution">
    <text evidence="1">The sequence shown here is derived from an EMBL/GenBank/DDBJ whole genome shotgun (WGS) entry which is preliminary data.</text>
</comment>
<dbReference type="EMBL" id="CAJVRL010000092">
    <property type="protein sequence ID" value="CAG8959486.1"/>
    <property type="molecule type" value="Genomic_DNA"/>
</dbReference>
<reference evidence="1" key="1">
    <citation type="submission" date="2021-07" db="EMBL/GenBank/DDBJ databases">
        <authorList>
            <person name="Durling M."/>
        </authorList>
    </citation>
    <scope>NUCLEOTIDE SEQUENCE</scope>
</reference>
<dbReference type="AlphaFoldDB" id="A0A9N9L3V3"/>
<proteinExistence type="predicted"/>
<name>A0A9N9L3V3_9HELO</name>
<sequence>MNTIKAIISFIRLRNRAQAQLPAAPTEPVLPVEILRQIWRESFVPRTVVFRRHRTGTSAAAGSSRYEEMLLEGRLDIPPAFPEGPGAGLSLEPLNPGILFNPEIDTLAVSSCQSHQLWVLFPRVPGANGEIWATRNLRHWLIDLPVSMAHLKSILHLDHTNLASTQAIALGNARWPPPRAQGHEGPFIAGFLGDFEASIQDSFRNLSKIILVRATRESFGCIRDFEDSLGSEAGRALCRQQIREMYERLQETDPGVKVPEVIILSADDPQAPDLGQYSDLTSEGKVYF</sequence>
<accession>A0A9N9L3V3</accession>
<evidence type="ECO:0000313" key="2">
    <source>
        <dbReference type="Proteomes" id="UP000696280"/>
    </source>
</evidence>
<dbReference type="Proteomes" id="UP000696280">
    <property type="component" value="Unassembled WGS sequence"/>
</dbReference>
<protein>
    <submittedName>
        <fullName evidence="1">Uncharacterized protein</fullName>
    </submittedName>
</protein>
<evidence type="ECO:0000313" key="1">
    <source>
        <dbReference type="EMBL" id="CAG8959486.1"/>
    </source>
</evidence>
<keyword evidence="2" id="KW-1185">Reference proteome</keyword>
<gene>
    <name evidence="1" type="ORF">HYFRA_00001384</name>
</gene>